<dbReference type="InterPro" id="IPR003663">
    <property type="entry name" value="Sugar/inositol_transpt"/>
</dbReference>
<protein>
    <submittedName>
        <fullName evidence="10">Uncharacterized protein</fullName>
    </submittedName>
</protein>
<dbReference type="InterPro" id="IPR045262">
    <property type="entry name" value="STP/PLT_plant"/>
</dbReference>
<sequence>MSAIVTGSVGTISTSLSMILADRLGRKVLFLVGGIQMLVSRVMIGSIMADQLGDHGGFSIGYAYLILVLICVYKAGFAFSWGPLRWLVPSENFPLEIISAGQIITVAGESKIQGAIPLKYFQRKSKATVMPTGTIVELLVKRRKYRIKPRMMKSSEYGNCYDFFEFGYWCWKILIFSGSSHFWKFFRKDVGELVGLFLRWSDVDGTISEEILPRSEQKDERRHQITRAIGRKVSILIGGVAFLAGSAYGGSAFNIYMLIFGRLLLGVGIGFGNQKWHHQNTEEHSTLAFNYVVLLELFLLIF</sequence>
<evidence type="ECO:0000313" key="10">
    <source>
        <dbReference type="EMBL" id="KAK9181532.1"/>
    </source>
</evidence>
<comment type="subcellular location">
    <subcellularLocation>
        <location evidence="1">Membrane</location>
        <topology evidence="1">Multi-pass membrane protein</topology>
    </subcellularLocation>
</comment>
<dbReference type="PANTHER" id="PTHR23500">
    <property type="entry name" value="SOLUTE CARRIER FAMILY 2, FACILITATED GLUCOSE TRANSPORTER"/>
    <property type="match status" value="1"/>
</dbReference>
<keyword evidence="11" id="KW-1185">Reference proteome</keyword>
<gene>
    <name evidence="10" type="ORF">WN944_024669</name>
</gene>
<accession>A0AAP0LP42</accession>
<keyword evidence="3" id="KW-0813">Transport</keyword>
<dbReference type="Gene3D" id="1.20.1250.20">
    <property type="entry name" value="MFS general substrate transporter like domains"/>
    <property type="match status" value="2"/>
</dbReference>
<dbReference type="Pfam" id="PF00083">
    <property type="entry name" value="Sugar_tr"/>
    <property type="match status" value="2"/>
</dbReference>
<feature type="transmembrane region" description="Helical" evidence="9">
    <location>
        <begin position="229"/>
        <end position="249"/>
    </location>
</feature>
<dbReference type="PRINTS" id="PR00171">
    <property type="entry name" value="SUGRTRNSPORT"/>
</dbReference>
<evidence type="ECO:0000313" key="11">
    <source>
        <dbReference type="Proteomes" id="UP001428341"/>
    </source>
</evidence>
<evidence type="ECO:0000256" key="1">
    <source>
        <dbReference type="ARBA" id="ARBA00004141"/>
    </source>
</evidence>
<evidence type="ECO:0000256" key="2">
    <source>
        <dbReference type="ARBA" id="ARBA00010992"/>
    </source>
</evidence>
<feature type="transmembrane region" description="Helical" evidence="9">
    <location>
        <begin position="61"/>
        <end position="81"/>
    </location>
</feature>
<keyword evidence="7 9" id="KW-1133">Transmembrane helix</keyword>
<proteinExistence type="inferred from homology"/>
<dbReference type="AlphaFoldDB" id="A0AAP0LP42"/>
<keyword evidence="6" id="KW-0769">Symport</keyword>
<dbReference type="SUPFAM" id="SSF103473">
    <property type="entry name" value="MFS general substrate transporter"/>
    <property type="match status" value="2"/>
</dbReference>
<evidence type="ECO:0000256" key="8">
    <source>
        <dbReference type="ARBA" id="ARBA00023136"/>
    </source>
</evidence>
<comment type="similarity">
    <text evidence="2">Belongs to the major facilitator superfamily. Sugar transporter (TC 2.A.1.1) family.</text>
</comment>
<dbReference type="InterPro" id="IPR005828">
    <property type="entry name" value="MFS_sugar_transport-like"/>
</dbReference>
<dbReference type="InterPro" id="IPR005829">
    <property type="entry name" value="Sugar_transporter_CS"/>
</dbReference>
<name>A0AAP0LP42_9ROSI</name>
<keyword evidence="8 9" id="KW-0472">Membrane</keyword>
<reference evidence="10 11" key="1">
    <citation type="submission" date="2024-05" db="EMBL/GenBank/DDBJ databases">
        <title>Haplotype-resolved chromosome-level genome assembly of Huyou (Citrus changshanensis).</title>
        <authorList>
            <person name="Miao C."/>
            <person name="Chen W."/>
            <person name="Wu Y."/>
            <person name="Wang L."/>
            <person name="Zhao S."/>
            <person name="Grierson D."/>
            <person name="Xu C."/>
            <person name="Chen K."/>
        </authorList>
    </citation>
    <scope>NUCLEOTIDE SEQUENCE [LARGE SCALE GENOMIC DNA]</scope>
    <source>
        <strain evidence="10">01-14</strain>
        <tissue evidence="10">Leaf</tissue>
    </source>
</reference>
<dbReference type="GO" id="GO:0015293">
    <property type="term" value="F:symporter activity"/>
    <property type="evidence" value="ECO:0007669"/>
    <property type="project" value="UniProtKB-KW"/>
</dbReference>
<dbReference type="GO" id="GO:0016020">
    <property type="term" value="C:membrane"/>
    <property type="evidence" value="ECO:0007669"/>
    <property type="project" value="UniProtKB-SubCell"/>
</dbReference>
<dbReference type="GO" id="GO:0015144">
    <property type="term" value="F:carbohydrate transmembrane transporter activity"/>
    <property type="evidence" value="ECO:0007669"/>
    <property type="project" value="InterPro"/>
</dbReference>
<evidence type="ECO:0000256" key="4">
    <source>
        <dbReference type="ARBA" id="ARBA00022597"/>
    </source>
</evidence>
<evidence type="ECO:0000256" key="9">
    <source>
        <dbReference type="SAM" id="Phobius"/>
    </source>
</evidence>
<evidence type="ECO:0000256" key="6">
    <source>
        <dbReference type="ARBA" id="ARBA00022847"/>
    </source>
</evidence>
<organism evidence="10 11">
    <name type="scientific">Citrus x changshan-huyou</name>
    <dbReference type="NCBI Taxonomy" id="2935761"/>
    <lineage>
        <taxon>Eukaryota</taxon>
        <taxon>Viridiplantae</taxon>
        <taxon>Streptophyta</taxon>
        <taxon>Embryophyta</taxon>
        <taxon>Tracheophyta</taxon>
        <taxon>Spermatophyta</taxon>
        <taxon>Magnoliopsida</taxon>
        <taxon>eudicotyledons</taxon>
        <taxon>Gunneridae</taxon>
        <taxon>Pentapetalae</taxon>
        <taxon>rosids</taxon>
        <taxon>malvids</taxon>
        <taxon>Sapindales</taxon>
        <taxon>Rutaceae</taxon>
        <taxon>Aurantioideae</taxon>
        <taxon>Citrus</taxon>
    </lineage>
</organism>
<feature type="transmembrane region" description="Helical" evidence="9">
    <location>
        <begin position="28"/>
        <end position="49"/>
    </location>
</feature>
<dbReference type="InterPro" id="IPR036259">
    <property type="entry name" value="MFS_trans_sf"/>
</dbReference>
<keyword evidence="4" id="KW-0762">Sugar transport</keyword>
<dbReference type="EMBL" id="JBCGBO010000024">
    <property type="protein sequence ID" value="KAK9181532.1"/>
    <property type="molecule type" value="Genomic_DNA"/>
</dbReference>
<evidence type="ECO:0000256" key="7">
    <source>
        <dbReference type="ARBA" id="ARBA00022989"/>
    </source>
</evidence>
<comment type="caution">
    <text evidence="10">The sequence shown here is derived from an EMBL/GenBank/DDBJ whole genome shotgun (WGS) entry which is preliminary data.</text>
</comment>
<evidence type="ECO:0000256" key="3">
    <source>
        <dbReference type="ARBA" id="ARBA00022448"/>
    </source>
</evidence>
<evidence type="ECO:0000256" key="5">
    <source>
        <dbReference type="ARBA" id="ARBA00022692"/>
    </source>
</evidence>
<dbReference type="PANTHER" id="PTHR23500:SF30">
    <property type="entry name" value="SUGAR TRANSPORT PROTEIN 3"/>
    <property type="match status" value="1"/>
</dbReference>
<dbReference type="PROSITE" id="PS00216">
    <property type="entry name" value="SUGAR_TRANSPORT_1"/>
    <property type="match status" value="1"/>
</dbReference>
<dbReference type="Proteomes" id="UP001428341">
    <property type="component" value="Unassembled WGS sequence"/>
</dbReference>
<keyword evidence="5 9" id="KW-0812">Transmembrane</keyword>